<proteinExistence type="predicted"/>
<evidence type="ECO:0000313" key="3">
    <source>
        <dbReference type="Proteomes" id="UP001317742"/>
    </source>
</evidence>
<dbReference type="RefSeq" id="WP_281760074.1">
    <property type="nucleotide sequence ID" value="NZ_AP026709.1"/>
</dbReference>
<keyword evidence="3" id="KW-1185">Reference proteome</keyword>
<name>A0ABM8B183_9BACT</name>
<gene>
    <name evidence="2" type="ORF">SYK_19160</name>
</gene>
<dbReference type="InterPro" id="IPR012903">
    <property type="entry name" value="Nif11"/>
</dbReference>
<dbReference type="Pfam" id="PF07862">
    <property type="entry name" value="Nif11"/>
    <property type="match status" value="1"/>
</dbReference>
<organism evidence="2 3">
    <name type="scientific">Pseudodesulfovibrio nedwellii</name>
    <dbReference type="NCBI Taxonomy" id="2973072"/>
    <lineage>
        <taxon>Bacteria</taxon>
        <taxon>Pseudomonadati</taxon>
        <taxon>Thermodesulfobacteriota</taxon>
        <taxon>Desulfovibrionia</taxon>
        <taxon>Desulfovibrionales</taxon>
        <taxon>Desulfovibrionaceae</taxon>
    </lineage>
</organism>
<reference evidence="2 3" key="1">
    <citation type="submission" date="2022-08" db="EMBL/GenBank/DDBJ databases">
        <title>Genome Sequence of the sulphate-reducing bacterium, Pseudodesulfovibrio sp. SYK.</title>
        <authorList>
            <person name="Kondo R."/>
            <person name="Kataoka T."/>
        </authorList>
    </citation>
    <scope>NUCLEOTIDE SEQUENCE [LARGE SCALE GENOMIC DNA]</scope>
    <source>
        <strain evidence="2 3">SYK</strain>
    </source>
</reference>
<sequence>MSEDEVTRLVNDVMSNPALVNEAKEVKDQAGMAKFVTSKGYSLTEDELKQLWTMAVNYMGVQG</sequence>
<feature type="domain" description="Nif11" evidence="1">
    <location>
        <begin position="1"/>
        <end position="48"/>
    </location>
</feature>
<evidence type="ECO:0000259" key="1">
    <source>
        <dbReference type="Pfam" id="PF07862"/>
    </source>
</evidence>
<evidence type="ECO:0000313" key="2">
    <source>
        <dbReference type="EMBL" id="BDQ37556.1"/>
    </source>
</evidence>
<dbReference type="Proteomes" id="UP001317742">
    <property type="component" value="Chromosome"/>
</dbReference>
<protein>
    <recommendedName>
        <fullName evidence="1">Nif11 domain-containing protein</fullName>
    </recommendedName>
</protein>
<accession>A0ABM8B183</accession>
<dbReference type="EMBL" id="AP026709">
    <property type="protein sequence ID" value="BDQ37556.1"/>
    <property type="molecule type" value="Genomic_DNA"/>
</dbReference>